<protein>
    <submittedName>
        <fullName evidence="2">Uncharacterized protein</fullName>
    </submittedName>
</protein>
<dbReference type="Proteomes" id="UP000746612">
    <property type="component" value="Unassembled WGS sequence"/>
</dbReference>
<dbReference type="EMBL" id="CAJPIJ010000167">
    <property type="protein sequence ID" value="CAG2001456.1"/>
    <property type="molecule type" value="Genomic_DNA"/>
</dbReference>
<gene>
    <name evidence="2" type="ORF">FUG_LOCUS251626</name>
    <name evidence="1" type="ORF">MDCFG202_LOCUS464521</name>
</gene>
<evidence type="ECO:0000313" key="1">
    <source>
        <dbReference type="EMBL" id="CAG2001456.1"/>
    </source>
</evidence>
<name>A0A4E9ECW6_GIBZA</name>
<reference evidence="2" key="1">
    <citation type="submission" date="2019-04" db="EMBL/GenBank/DDBJ databases">
        <authorList>
            <person name="Melise S."/>
            <person name="Noan J."/>
            <person name="Okalmin O."/>
        </authorList>
    </citation>
    <scope>NUCLEOTIDE SEQUENCE</scope>
    <source>
        <strain evidence="2">FN9</strain>
    </source>
</reference>
<sequence length="91" mass="10061">MEMGGMGILKTVVRELPSRDLIPPRAFSQSIMTCIIGCKIGLMRRTVERERCSGSRMVRSFPKERTLLTSTTGIDPLYTTGGVQKANRTGL</sequence>
<reference evidence="1" key="2">
    <citation type="submission" date="2021-03" db="EMBL/GenBank/DDBJ databases">
        <authorList>
            <person name="Alouane T."/>
            <person name="Langin T."/>
            <person name="Bonhomme L."/>
        </authorList>
    </citation>
    <scope>NUCLEOTIDE SEQUENCE</scope>
    <source>
        <strain evidence="1">MDC_Fg202</strain>
    </source>
</reference>
<accession>A0A4E9ECW6</accession>
<dbReference type="EMBL" id="CAAKMV010000129">
    <property type="protein sequence ID" value="VIO57336.1"/>
    <property type="molecule type" value="Genomic_DNA"/>
</dbReference>
<evidence type="ECO:0000313" key="2">
    <source>
        <dbReference type="EMBL" id="VIO57336.1"/>
    </source>
</evidence>
<organism evidence="2">
    <name type="scientific">Gibberella zeae</name>
    <name type="common">Wheat head blight fungus</name>
    <name type="synonym">Fusarium graminearum</name>
    <dbReference type="NCBI Taxonomy" id="5518"/>
    <lineage>
        <taxon>Eukaryota</taxon>
        <taxon>Fungi</taxon>
        <taxon>Dikarya</taxon>
        <taxon>Ascomycota</taxon>
        <taxon>Pezizomycotina</taxon>
        <taxon>Sordariomycetes</taxon>
        <taxon>Hypocreomycetidae</taxon>
        <taxon>Hypocreales</taxon>
        <taxon>Nectriaceae</taxon>
        <taxon>Fusarium</taxon>
    </lineage>
</organism>
<dbReference type="AlphaFoldDB" id="A0A4E9ECW6"/>
<proteinExistence type="predicted"/>